<comment type="caution">
    <text evidence="2">The sequence shown here is derived from an EMBL/GenBank/DDBJ whole genome shotgun (WGS) entry which is preliminary data.</text>
</comment>
<gene>
    <name evidence="2" type="ORF">C8A04DRAFT_14080</name>
</gene>
<proteinExistence type="predicted"/>
<evidence type="ECO:0000313" key="2">
    <source>
        <dbReference type="EMBL" id="KAK4141445.1"/>
    </source>
</evidence>
<reference evidence="2" key="2">
    <citation type="submission" date="2023-05" db="EMBL/GenBank/DDBJ databases">
        <authorList>
            <consortium name="Lawrence Berkeley National Laboratory"/>
            <person name="Steindorff A."/>
            <person name="Hensen N."/>
            <person name="Bonometti L."/>
            <person name="Westerberg I."/>
            <person name="Brannstrom I.O."/>
            <person name="Guillou S."/>
            <person name="Cros-Aarteil S."/>
            <person name="Calhoun S."/>
            <person name="Haridas S."/>
            <person name="Kuo A."/>
            <person name="Mondo S."/>
            <person name="Pangilinan J."/>
            <person name="Riley R."/>
            <person name="Labutti K."/>
            <person name="Andreopoulos B."/>
            <person name="Lipzen A."/>
            <person name="Chen C."/>
            <person name="Yanf M."/>
            <person name="Daum C."/>
            <person name="Ng V."/>
            <person name="Clum A."/>
            <person name="Ohm R."/>
            <person name="Martin F."/>
            <person name="Silar P."/>
            <person name="Natvig D."/>
            <person name="Lalanne C."/>
            <person name="Gautier V."/>
            <person name="Ament-Velasquez S.L."/>
            <person name="Kruys A."/>
            <person name="Hutchinson M.I."/>
            <person name="Powell A.J."/>
            <person name="Barry K."/>
            <person name="Miller A.N."/>
            <person name="Grigoriev I.V."/>
            <person name="Debuchy R."/>
            <person name="Gladieux P."/>
            <person name="Thoren M.H."/>
            <person name="Johannesson H."/>
        </authorList>
    </citation>
    <scope>NUCLEOTIDE SEQUENCE</scope>
    <source>
        <strain evidence="2">CBS 141.50</strain>
    </source>
</reference>
<dbReference type="RefSeq" id="XP_062634816.1">
    <property type="nucleotide sequence ID" value="XM_062777956.1"/>
</dbReference>
<evidence type="ECO:0000256" key="1">
    <source>
        <dbReference type="SAM" id="SignalP"/>
    </source>
</evidence>
<reference evidence="2" key="1">
    <citation type="journal article" date="2023" name="Mol. Phylogenet. Evol.">
        <title>Genome-scale phylogeny and comparative genomics of the fungal order Sordariales.</title>
        <authorList>
            <person name="Hensen N."/>
            <person name="Bonometti L."/>
            <person name="Westerberg I."/>
            <person name="Brannstrom I.O."/>
            <person name="Guillou S."/>
            <person name="Cros-Aarteil S."/>
            <person name="Calhoun S."/>
            <person name="Haridas S."/>
            <person name="Kuo A."/>
            <person name="Mondo S."/>
            <person name="Pangilinan J."/>
            <person name="Riley R."/>
            <person name="LaButti K."/>
            <person name="Andreopoulos B."/>
            <person name="Lipzen A."/>
            <person name="Chen C."/>
            <person name="Yan M."/>
            <person name="Daum C."/>
            <person name="Ng V."/>
            <person name="Clum A."/>
            <person name="Steindorff A."/>
            <person name="Ohm R.A."/>
            <person name="Martin F."/>
            <person name="Silar P."/>
            <person name="Natvig D.O."/>
            <person name="Lalanne C."/>
            <person name="Gautier V."/>
            <person name="Ament-Velasquez S.L."/>
            <person name="Kruys A."/>
            <person name="Hutchinson M.I."/>
            <person name="Powell A.J."/>
            <person name="Barry K."/>
            <person name="Miller A.N."/>
            <person name="Grigoriev I.V."/>
            <person name="Debuchy R."/>
            <person name="Gladieux P."/>
            <person name="Hiltunen Thoren M."/>
            <person name="Johannesson H."/>
        </authorList>
    </citation>
    <scope>NUCLEOTIDE SEQUENCE</scope>
    <source>
        <strain evidence="2">CBS 141.50</strain>
    </source>
</reference>
<accession>A0AAN6UYK8</accession>
<dbReference type="GeneID" id="87814569"/>
<keyword evidence="1" id="KW-0732">Signal</keyword>
<feature type="chain" id="PRO_5043047459" evidence="1">
    <location>
        <begin position="17"/>
        <end position="214"/>
    </location>
</feature>
<organism evidence="2 3">
    <name type="scientific">Dichotomopilus funicola</name>
    <dbReference type="NCBI Taxonomy" id="1934379"/>
    <lineage>
        <taxon>Eukaryota</taxon>
        <taxon>Fungi</taxon>
        <taxon>Dikarya</taxon>
        <taxon>Ascomycota</taxon>
        <taxon>Pezizomycotina</taxon>
        <taxon>Sordariomycetes</taxon>
        <taxon>Sordariomycetidae</taxon>
        <taxon>Sordariales</taxon>
        <taxon>Chaetomiaceae</taxon>
        <taxon>Dichotomopilus</taxon>
    </lineage>
</organism>
<sequence length="214" mass="21679">MRSFTVAVAAASVAAGLTIHATNTTASGNHANFFLDDSIDGQGMYAASVIEACNPLETVYAIQCTGVADDDYYVDSRTCGSDAPTLTVTAGPSTYFAEYSIATRVAGEDGVGTVAESCKVIGTTKADCTVSLSVSIAGTSTTIVDSAIYTGTDFHVHQVSITGGAEKTKKVNPTGVCEARQNGPGPNAGTAMSPNVVRVWGAVLVVGLLGVAAL</sequence>
<dbReference type="AlphaFoldDB" id="A0AAN6UYK8"/>
<protein>
    <submittedName>
        <fullName evidence="2">Uncharacterized protein</fullName>
    </submittedName>
</protein>
<dbReference type="Proteomes" id="UP001302676">
    <property type="component" value="Unassembled WGS sequence"/>
</dbReference>
<dbReference type="EMBL" id="MU853611">
    <property type="protein sequence ID" value="KAK4141445.1"/>
    <property type="molecule type" value="Genomic_DNA"/>
</dbReference>
<feature type="signal peptide" evidence="1">
    <location>
        <begin position="1"/>
        <end position="16"/>
    </location>
</feature>
<evidence type="ECO:0000313" key="3">
    <source>
        <dbReference type="Proteomes" id="UP001302676"/>
    </source>
</evidence>
<name>A0AAN6UYK8_9PEZI</name>
<keyword evidence="3" id="KW-1185">Reference proteome</keyword>